<sequence>MRVLVVDAGGRGNAIAHAFSRSETVKEVYVAPGNGGSEFFDKCRIAELNGKKIPSIRAVDEIVEFAKKSEVDLVFVGPEEPLSLGLVDRLEEEGINAVGPRKQETILEASKCWAKDFMRKIGVPIPEYWNFDDAESAKEFVKEFYRENPDKNLVVKADGLAAGKGVYVCDSVDECLKAIDEIMIEKKFGSAGNKICIEERLYGIEVAFTALSDGKNAVCFGHAKDYKRAFDPDDLEGLRNFYIGYNKKFISLDAAKKLFEEGKLLNPNTGGMGAVSPHPFLNEELESRIMDEVVNPIIRKFRELEGKEFRGVLYPVIMLVREGDEFVPKVLEINVRDCDPGAEAKLPRLKSDIAELSMAILEGRLKDVEVEFSNRYCVAVCAVSGFLKGREGLKPGYPSDHYTNQPITGIETAMSEDTFIYANGISKANGYQTTGGRVLTVSSLADSLEEARKKSYDALSKISFPGMRYRKTIGMDVPD</sequence>
<feature type="domain" description="ATP-grasp" evidence="16">
    <location>
        <begin position="115"/>
        <end position="362"/>
    </location>
</feature>
<dbReference type="GO" id="GO:0009113">
    <property type="term" value="P:purine nucleobase biosynthetic process"/>
    <property type="evidence" value="ECO:0007669"/>
    <property type="project" value="InterPro"/>
</dbReference>
<dbReference type="SUPFAM" id="SSF56059">
    <property type="entry name" value="Glutathione synthetase ATP-binding domain-like"/>
    <property type="match status" value="1"/>
</dbReference>
<comment type="pathway">
    <text evidence="3 14">Purine metabolism; IMP biosynthesis via de novo pathway; N(1)-(5-phospho-D-ribosyl)glycinamide from 5-phospho-alpha-D-ribose 1-diphosphate: step 2/2.</text>
</comment>
<dbReference type="PANTHER" id="PTHR43472:SF1">
    <property type="entry name" value="PHOSPHORIBOSYLAMINE--GLYCINE LIGASE, CHLOROPLASTIC"/>
    <property type="match status" value="1"/>
</dbReference>
<dbReference type="InterPro" id="IPR011761">
    <property type="entry name" value="ATP-grasp"/>
</dbReference>
<dbReference type="PANTHER" id="PTHR43472">
    <property type="entry name" value="PHOSPHORIBOSYLAMINE--GLYCINE LIGASE"/>
    <property type="match status" value="1"/>
</dbReference>
<dbReference type="InterPro" id="IPR011054">
    <property type="entry name" value="Rudment_hybrid_motif"/>
</dbReference>
<dbReference type="NCBIfam" id="TIGR00877">
    <property type="entry name" value="purD"/>
    <property type="match status" value="1"/>
</dbReference>
<dbReference type="Pfam" id="PF02844">
    <property type="entry name" value="GARS_N"/>
    <property type="match status" value="1"/>
</dbReference>
<keyword evidence="18" id="KW-1185">Reference proteome</keyword>
<dbReference type="GO" id="GO:0004637">
    <property type="term" value="F:phosphoribosylamine-glycine ligase activity"/>
    <property type="evidence" value="ECO:0007669"/>
    <property type="project" value="UniProtKB-UniRule"/>
</dbReference>
<comment type="cofactor">
    <cofactor evidence="2">
        <name>Mg(2+)</name>
        <dbReference type="ChEBI" id="CHEBI:18420"/>
    </cofactor>
</comment>
<keyword evidence="7 14" id="KW-0658">Purine biosynthesis</keyword>
<dbReference type="Proteomes" id="UP000013307">
    <property type="component" value="Chromosome"/>
</dbReference>
<reference evidence="17 18" key="1">
    <citation type="journal article" date="2013" name="Genome Announc.">
        <title>Complete Genome Sequence of the Thermophilic and Facultatively Chemolithoautotrophic Sulfate Reducer Archaeoglobus sulfaticallidus Strain PM70-1T.</title>
        <authorList>
            <person name="Stokke R."/>
            <person name="Hocking W.P."/>
            <person name="Steinsbu B.O."/>
            <person name="Steen I.H."/>
        </authorList>
    </citation>
    <scope>NUCLEOTIDE SEQUENCE [LARGE SCALE GENOMIC DNA]</scope>
    <source>
        <strain evidence="17">PM70-1</strain>
    </source>
</reference>
<keyword evidence="6 15" id="KW-0547">Nucleotide-binding</keyword>
<evidence type="ECO:0000256" key="10">
    <source>
        <dbReference type="ARBA" id="ARBA00023211"/>
    </source>
</evidence>
<evidence type="ECO:0000256" key="2">
    <source>
        <dbReference type="ARBA" id="ARBA00001946"/>
    </source>
</evidence>
<dbReference type="Pfam" id="PF01071">
    <property type="entry name" value="GARS_A"/>
    <property type="match status" value="1"/>
</dbReference>
<dbReference type="GO" id="GO:0005524">
    <property type="term" value="F:ATP binding"/>
    <property type="evidence" value="ECO:0007669"/>
    <property type="project" value="UniProtKB-UniRule"/>
</dbReference>
<evidence type="ECO:0000256" key="7">
    <source>
        <dbReference type="ARBA" id="ARBA00022755"/>
    </source>
</evidence>
<gene>
    <name evidence="14" type="primary">purD</name>
    <name evidence="17" type="ORF">Asulf_02149</name>
</gene>
<comment type="similarity">
    <text evidence="11 14">Belongs to the GARS family.</text>
</comment>
<dbReference type="SMART" id="SM01210">
    <property type="entry name" value="GARS_C"/>
    <property type="match status" value="1"/>
</dbReference>
<dbReference type="HAMAP" id="MF_00138">
    <property type="entry name" value="GARS"/>
    <property type="match status" value="1"/>
</dbReference>
<evidence type="ECO:0000256" key="6">
    <source>
        <dbReference type="ARBA" id="ARBA00022741"/>
    </source>
</evidence>
<keyword evidence="10" id="KW-0464">Manganese</keyword>
<dbReference type="InterPro" id="IPR013815">
    <property type="entry name" value="ATP_grasp_subdomain_1"/>
</dbReference>
<dbReference type="GO" id="GO:0006189">
    <property type="term" value="P:'de novo' IMP biosynthetic process"/>
    <property type="evidence" value="ECO:0007669"/>
    <property type="project" value="UniProtKB-UniRule"/>
</dbReference>
<proteinExistence type="inferred from homology"/>
<evidence type="ECO:0000256" key="5">
    <source>
        <dbReference type="ARBA" id="ARBA00022598"/>
    </source>
</evidence>
<keyword evidence="8 15" id="KW-0067">ATP-binding</keyword>
<dbReference type="eggNOG" id="arCOG04415">
    <property type="taxonomic scope" value="Archaea"/>
</dbReference>
<evidence type="ECO:0000256" key="3">
    <source>
        <dbReference type="ARBA" id="ARBA00005174"/>
    </source>
</evidence>
<evidence type="ECO:0000256" key="1">
    <source>
        <dbReference type="ARBA" id="ARBA00001936"/>
    </source>
</evidence>
<dbReference type="SUPFAM" id="SSF52440">
    <property type="entry name" value="PreATP-grasp domain"/>
    <property type="match status" value="1"/>
</dbReference>
<evidence type="ECO:0000256" key="15">
    <source>
        <dbReference type="PROSITE-ProRule" id="PRU00409"/>
    </source>
</evidence>
<name>N0BEP8_9EURY</name>
<keyword evidence="5 14" id="KW-0436">Ligase</keyword>
<evidence type="ECO:0000256" key="11">
    <source>
        <dbReference type="ARBA" id="ARBA00038345"/>
    </source>
</evidence>
<dbReference type="Gene3D" id="3.30.1490.20">
    <property type="entry name" value="ATP-grasp fold, A domain"/>
    <property type="match status" value="1"/>
</dbReference>
<evidence type="ECO:0000313" key="17">
    <source>
        <dbReference type="EMBL" id="AGK62104.1"/>
    </source>
</evidence>
<dbReference type="SMART" id="SM01209">
    <property type="entry name" value="GARS_A"/>
    <property type="match status" value="1"/>
</dbReference>
<dbReference type="OrthoDB" id="146558at2157"/>
<dbReference type="Gene3D" id="3.90.600.10">
    <property type="entry name" value="Phosphoribosylglycinamide synthetase, C-terminal domain"/>
    <property type="match status" value="1"/>
</dbReference>
<comment type="catalytic activity">
    <reaction evidence="14">
        <text>5-phospho-beta-D-ribosylamine + glycine + ATP = N(1)-(5-phospho-beta-D-ribosyl)glycinamide + ADP + phosphate + H(+)</text>
        <dbReference type="Rhea" id="RHEA:17453"/>
        <dbReference type="ChEBI" id="CHEBI:15378"/>
        <dbReference type="ChEBI" id="CHEBI:30616"/>
        <dbReference type="ChEBI" id="CHEBI:43474"/>
        <dbReference type="ChEBI" id="CHEBI:57305"/>
        <dbReference type="ChEBI" id="CHEBI:58681"/>
        <dbReference type="ChEBI" id="CHEBI:143788"/>
        <dbReference type="ChEBI" id="CHEBI:456216"/>
        <dbReference type="EC" id="6.3.4.13"/>
    </reaction>
</comment>
<dbReference type="InterPro" id="IPR020562">
    <property type="entry name" value="PRibGlycinamide_synth_N"/>
</dbReference>
<evidence type="ECO:0000313" key="18">
    <source>
        <dbReference type="Proteomes" id="UP000013307"/>
    </source>
</evidence>
<dbReference type="HOGENOM" id="CLU_027420_3_1_2"/>
<evidence type="ECO:0000256" key="14">
    <source>
        <dbReference type="HAMAP-Rule" id="MF_00138"/>
    </source>
</evidence>
<keyword evidence="9" id="KW-0460">Magnesium</keyword>
<dbReference type="KEGG" id="ast:Asulf_02149"/>
<dbReference type="EC" id="6.3.4.13" evidence="4 14"/>
<dbReference type="SUPFAM" id="SSF51246">
    <property type="entry name" value="Rudiment single hybrid motif"/>
    <property type="match status" value="1"/>
</dbReference>
<accession>N0BEP8</accession>
<protein>
    <recommendedName>
        <fullName evidence="4 14">Phosphoribosylamine--glycine ligase</fullName>
        <ecNumber evidence="4 14">6.3.4.13</ecNumber>
    </recommendedName>
    <alternativeName>
        <fullName evidence="14">GARS</fullName>
    </alternativeName>
    <alternativeName>
        <fullName evidence="12 14">Glycinamide ribonucleotide synthetase</fullName>
    </alternativeName>
    <alternativeName>
        <fullName evidence="13 14">Phosphoribosylglycinamide synthetase</fullName>
    </alternativeName>
</protein>
<dbReference type="EMBL" id="CP005290">
    <property type="protein sequence ID" value="AGK62104.1"/>
    <property type="molecule type" value="Genomic_DNA"/>
</dbReference>
<dbReference type="InterPro" id="IPR000115">
    <property type="entry name" value="PRibGlycinamide_synth"/>
</dbReference>
<dbReference type="AlphaFoldDB" id="N0BEP8"/>
<dbReference type="GO" id="GO:0046872">
    <property type="term" value="F:metal ion binding"/>
    <property type="evidence" value="ECO:0007669"/>
    <property type="project" value="InterPro"/>
</dbReference>
<dbReference type="UniPathway" id="UPA00074">
    <property type="reaction ID" value="UER00125"/>
</dbReference>
<evidence type="ECO:0000256" key="13">
    <source>
        <dbReference type="ARBA" id="ARBA00042864"/>
    </source>
</evidence>
<dbReference type="InterPro" id="IPR016185">
    <property type="entry name" value="PreATP-grasp_dom_sf"/>
</dbReference>
<dbReference type="InterPro" id="IPR020561">
    <property type="entry name" value="PRibGlycinamid_synth_ATP-grasp"/>
</dbReference>
<evidence type="ECO:0000256" key="12">
    <source>
        <dbReference type="ARBA" id="ARBA00042242"/>
    </source>
</evidence>
<dbReference type="PROSITE" id="PS50975">
    <property type="entry name" value="ATP_GRASP"/>
    <property type="match status" value="1"/>
</dbReference>
<dbReference type="Gene3D" id="3.40.50.20">
    <property type="match status" value="1"/>
</dbReference>
<organism evidence="17 18">
    <name type="scientific">Archaeoglobus sulfaticallidus PM70-1</name>
    <dbReference type="NCBI Taxonomy" id="387631"/>
    <lineage>
        <taxon>Archaea</taxon>
        <taxon>Methanobacteriati</taxon>
        <taxon>Methanobacteriota</taxon>
        <taxon>Archaeoglobi</taxon>
        <taxon>Archaeoglobales</taxon>
        <taxon>Archaeoglobaceae</taxon>
        <taxon>Archaeoglobus</taxon>
    </lineage>
</organism>
<dbReference type="InterPro" id="IPR037123">
    <property type="entry name" value="PRibGlycinamide_synth_C_sf"/>
</dbReference>
<dbReference type="Pfam" id="PF02843">
    <property type="entry name" value="GARS_C"/>
    <property type="match status" value="1"/>
</dbReference>
<evidence type="ECO:0000256" key="9">
    <source>
        <dbReference type="ARBA" id="ARBA00022842"/>
    </source>
</evidence>
<dbReference type="RefSeq" id="WP_015591700.1">
    <property type="nucleotide sequence ID" value="NC_021169.1"/>
</dbReference>
<evidence type="ECO:0000259" key="16">
    <source>
        <dbReference type="PROSITE" id="PS50975"/>
    </source>
</evidence>
<dbReference type="InterPro" id="IPR020560">
    <property type="entry name" value="PRibGlycinamide_synth_C-dom"/>
</dbReference>
<dbReference type="STRING" id="387631.Asulf_02149"/>
<evidence type="ECO:0000256" key="8">
    <source>
        <dbReference type="ARBA" id="ARBA00022840"/>
    </source>
</evidence>
<evidence type="ECO:0000256" key="4">
    <source>
        <dbReference type="ARBA" id="ARBA00013255"/>
    </source>
</evidence>
<comment type="cofactor">
    <cofactor evidence="1">
        <name>Mn(2+)</name>
        <dbReference type="ChEBI" id="CHEBI:29035"/>
    </cofactor>
</comment>
<dbReference type="Gene3D" id="3.30.470.20">
    <property type="entry name" value="ATP-grasp fold, B domain"/>
    <property type="match status" value="1"/>
</dbReference>
<dbReference type="GeneID" id="15393782"/>